<protein>
    <submittedName>
        <fullName evidence="6">Syntaxin 11a</fullName>
    </submittedName>
</protein>
<dbReference type="AlphaFoldDB" id="A0A3Q1G8Z8"/>
<dbReference type="Pfam" id="PF00804">
    <property type="entry name" value="Syntaxin"/>
    <property type="match status" value="1"/>
</dbReference>
<organism evidence="6 7">
    <name type="scientific">Acanthochromis polyacanthus</name>
    <name type="common">spiny chromis</name>
    <dbReference type="NCBI Taxonomy" id="80966"/>
    <lineage>
        <taxon>Eukaryota</taxon>
        <taxon>Metazoa</taxon>
        <taxon>Chordata</taxon>
        <taxon>Craniata</taxon>
        <taxon>Vertebrata</taxon>
        <taxon>Euteleostomi</taxon>
        <taxon>Actinopterygii</taxon>
        <taxon>Neopterygii</taxon>
        <taxon>Teleostei</taxon>
        <taxon>Neoteleostei</taxon>
        <taxon>Acanthomorphata</taxon>
        <taxon>Ovalentaria</taxon>
        <taxon>Pomacentridae</taxon>
        <taxon>Acanthochromis</taxon>
    </lineage>
</organism>
<dbReference type="GO" id="GO:0006886">
    <property type="term" value="P:intracellular protein transport"/>
    <property type="evidence" value="ECO:0007669"/>
    <property type="project" value="InterPro"/>
</dbReference>
<keyword evidence="7" id="KW-1185">Reference proteome</keyword>
<dbReference type="GO" id="GO:0000149">
    <property type="term" value="F:SNARE binding"/>
    <property type="evidence" value="ECO:0007669"/>
    <property type="project" value="TreeGrafter"/>
</dbReference>
<dbReference type="InterPro" id="IPR000727">
    <property type="entry name" value="T_SNARE_dom"/>
</dbReference>
<feature type="domain" description="T-SNARE coiled-coil homology" evidence="5">
    <location>
        <begin position="209"/>
        <end position="271"/>
    </location>
</feature>
<dbReference type="SMART" id="SM00503">
    <property type="entry name" value="SynN"/>
    <property type="match status" value="1"/>
</dbReference>
<dbReference type="GO" id="GO:0008021">
    <property type="term" value="C:synaptic vesicle"/>
    <property type="evidence" value="ECO:0007669"/>
    <property type="project" value="TreeGrafter"/>
</dbReference>
<evidence type="ECO:0000256" key="2">
    <source>
        <dbReference type="ARBA" id="ARBA00023054"/>
    </source>
</evidence>
<evidence type="ECO:0000259" key="5">
    <source>
        <dbReference type="PROSITE" id="PS50192"/>
    </source>
</evidence>
<evidence type="ECO:0000256" key="3">
    <source>
        <dbReference type="RuleBase" id="RU003858"/>
    </source>
</evidence>
<evidence type="ECO:0000256" key="1">
    <source>
        <dbReference type="ARBA" id="ARBA00009063"/>
    </source>
</evidence>
<evidence type="ECO:0000256" key="4">
    <source>
        <dbReference type="SAM" id="MobiDB-lite"/>
    </source>
</evidence>
<dbReference type="SMART" id="SM00397">
    <property type="entry name" value="t_SNARE"/>
    <property type="match status" value="1"/>
</dbReference>
<dbReference type="InterPro" id="IPR045242">
    <property type="entry name" value="Syntaxin"/>
</dbReference>
<dbReference type="STRING" id="80966.ENSAPOP00000027021"/>
<dbReference type="PANTHER" id="PTHR19957:SF30">
    <property type="entry name" value="SYNTAXIN-11"/>
    <property type="match status" value="1"/>
</dbReference>
<evidence type="ECO:0000313" key="6">
    <source>
        <dbReference type="Ensembl" id="ENSAPOP00000027021.1"/>
    </source>
</evidence>
<comment type="similarity">
    <text evidence="1 3">Belongs to the syntaxin family.</text>
</comment>
<dbReference type="GO" id="GO:0048278">
    <property type="term" value="P:vesicle docking"/>
    <property type="evidence" value="ECO:0007669"/>
    <property type="project" value="TreeGrafter"/>
</dbReference>
<keyword evidence="2" id="KW-0175">Coiled coil</keyword>
<dbReference type="InterPro" id="IPR006012">
    <property type="entry name" value="Syntaxin/epimorphin_CS"/>
</dbReference>
<dbReference type="Proteomes" id="UP000257200">
    <property type="component" value="Unplaced"/>
</dbReference>
<dbReference type="InterPro" id="IPR006011">
    <property type="entry name" value="Syntaxin_N"/>
</dbReference>
<dbReference type="GeneTree" id="ENSGT01050000244948"/>
<dbReference type="SUPFAM" id="SSF47661">
    <property type="entry name" value="t-snare proteins"/>
    <property type="match status" value="1"/>
</dbReference>
<dbReference type="Gene3D" id="1.20.58.70">
    <property type="match status" value="1"/>
</dbReference>
<dbReference type="PROSITE" id="PS00914">
    <property type="entry name" value="SYNTAXIN"/>
    <property type="match status" value="1"/>
</dbReference>
<name>A0A3Q1G8Z8_9TELE</name>
<dbReference type="GO" id="GO:0048787">
    <property type="term" value="C:presynaptic active zone membrane"/>
    <property type="evidence" value="ECO:0007669"/>
    <property type="project" value="TreeGrafter"/>
</dbReference>
<reference evidence="6" key="1">
    <citation type="submission" date="2025-08" db="UniProtKB">
        <authorList>
            <consortium name="Ensembl"/>
        </authorList>
    </citation>
    <scope>IDENTIFICATION</scope>
</reference>
<sequence>MKDRLLELQVITRSLEEEFRSEEDQTTEPGGQEEQQQAVVFEGEDVAHGIYKEAKEIRRETELLRRDVERLKTQNTRFLTSIRRISAIKRDTNVLGRDIQARAQEIYRNLERLGRHSKDLEQSNNSTSAVVRIARSQYSYLTRAFRQAMSEYNEAELMQREYCMGRIQRQAEIMGKELSMGQIDEMIESGSCSVFTGVVADTRTARSALNEIENRHKELLALESRIKEIQEIFLQIAMLVEEQGCMVDNIEATVTATVDIVVVAEAQLVKAKKYQRSLFYLLSTHGCTNLISCLLCAVVVCIHQDGRVVKALDLRSNGQ</sequence>
<reference evidence="6" key="2">
    <citation type="submission" date="2025-09" db="UniProtKB">
        <authorList>
            <consortium name="Ensembl"/>
        </authorList>
    </citation>
    <scope>IDENTIFICATION</scope>
</reference>
<dbReference type="InParanoid" id="A0A3Q1G8Z8"/>
<dbReference type="InterPro" id="IPR010989">
    <property type="entry name" value="SNARE"/>
</dbReference>
<dbReference type="GO" id="GO:0031201">
    <property type="term" value="C:SNARE complex"/>
    <property type="evidence" value="ECO:0007669"/>
    <property type="project" value="TreeGrafter"/>
</dbReference>
<dbReference type="GO" id="GO:0005484">
    <property type="term" value="F:SNAP receptor activity"/>
    <property type="evidence" value="ECO:0007669"/>
    <property type="project" value="InterPro"/>
</dbReference>
<feature type="region of interest" description="Disordered" evidence="4">
    <location>
        <begin position="17"/>
        <end position="37"/>
    </location>
</feature>
<dbReference type="Ensembl" id="ENSAPOT00000002266.1">
    <property type="protein sequence ID" value="ENSAPOP00000027021.1"/>
    <property type="gene ID" value="ENSAPOG00000011315.1"/>
</dbReference>
<dbReference type="Gene3D" id="1.20.5.110">
    <property type="match status" value="1"/>
</dbReference>
<evidence type="ECO:0000313" key="7">
    <source>
        <dbReference type="Proteomes" id="UP000257200"/>
    </source>
</evidence>
<dbReference type="PANTHER" id="PTHR19957">
    <property type="entry name" value="SYNTAXIN"/>
    <property type="match status" value="1"/>
</dbReference>
<feature type="compositionally biased region" description="Low complexity" evidence="4">
    <location>
        <begin position="27"/>
        <end position="37"/>
    </location>
</feature>
<dbReference type="GO" id="GO:0031629">
    <property type="term" value="P:synaptic vesicle fusion to presynaptic active zone membrane"/>
    <property type="evidence" value="ECO:0007669"/>
    <property type="project" value="TreeGrafter"/>
</dbReference>
<dbReference type="PROSITE" id="PS50192">
    <property type="entry name" value="T_SNARE"/>
    <property type="match status" value="1"/>
</dbReference>
<accession>A0A3Q1G8Z8</accession>
<proteinExistence type="inferred from homology"/>